<dbReference type="GO" id="GO:0030627">
    <property type="term" value="F:pre-mRNA 5'-splice site binding"/>
    <property type="evidence" value="ECO:0007669"/>
    <property type="project" value="TreeGrafter"/>
</dbReference>
<dbReference type="SUPFAM" id="SSF48452">
    <property type="entry name" value="TPR-like"/>
    <property type="match status" value="2"/>
</dbReference>
<evidence type="ECO:0000256" key="3">
    <source>
        <dbReference type="ARBA" id="ARBA00022737"/>
    </source>
</evidence>
<dbReference type="Pfam" id="PF23240">
    <property type="entry name" value="HAT_PRP39_N"/>
    <property type="match status" value="1"/>
</dbReference>
<dbReference type="InterPro" id="IPR003107">
    <property type="entry name" value="HAT"/>
</dbReference>
<evidence type="ECO:0000256" key="5">
    <source>
        <dbReference type="ARBA" id="ARBA00023242"/>
    </source>
</evidence>
<dbReference type="Pfam" id="PF23241">
    <property type="entry name" value="HAT_PRP39_C"/>
    <property type="match status" value="1"/>
</dbReference>
<keyword evidence="2" id="KW-0507">mRNA processing</keyword>
<reference evidence="6" key="5">
    <citation type="journal article" date="2021" name="G3 (Bethesda)">
        <title>Aegilops tauschii genome assembly Aet v5.0 features greater sequence contiguity and improved annotation.</title>
        <authorList>
            <person name="Wang L."/>
            <person name="Zhu T."/>
            <person name="Rodriguez J.C."/>
            <person name="Deal K.R."/>
            <person name="Dubcovsky J."/>
            <person name="McGuire P.E."/>
            <person name="Lux T."/>
            <person name="Spannagl M."/>
            <person name="Mayer K.F.X."/>
            <person name="Baldrich P."/>
            <person name="Meyers B.C."/>
            <person name="Huo N."/>
            <person name="Gu Y.Q."/>
            <person name="Zhou H."/>
            <person name="Devos K.M."/>
            <person name="Bennetzen J.L."/>
            <person name="Unver T."/>
            <person name="Budak H."/>
            <person name="Gulick P.J."/>
            <person name="Galiba G."/>
            <person name="Kalapos B."/>
            <person name="Nelson D.R."/>
            <person name="Li P."/>
            <person name="You F.M."/>
            <person name="Luo M.C."/>
            <person name="Dvorak J."/>
        </authorList>
    </citation>
    <scope>NUCLEOTIDE SEQUENCE [LARGE SCALE GENOMIC DNA]</scope>
    <source>
        <strain evidence="6">cv. AL8/78</strain>
    </source>
</reference>
<name>A0A453BDP0_AEGTS</name>
<dbReference type="PANTHER" id="PTHR17204">
    <property type="entry name" value="PRE-MRNA PROCESSING PROTEIN PRP39-RELATED"/>
    <property type="match status" value="1"/>
</dbReference>
<dbReference type="EnsemblPlants" id="AET2Gv20469600.20">
    <property type="protein sequence ID" value="AET2Gv20469600.20"/>
    <property type="gene ID" value="AET2Gv20469600"/>
</dbReference>
<sequence>FDSLFERAMSLVGKDYLCYHLWDKYIEFENSQKQLIQLATIYINVLKFPTKKLHKYYGSFKKLVTSLEQEVTLCGAEISSGNLYTSEAMEAEESEGYISSKVAGLFDQGGHLKPEALKQYLFAGERFYQRSSELDKEICGFEASIKRPFFHVKPLDDDQLENWNLYLDFVEKNGDFDWAVKLYERCLIPCANYSEFWIRYAEYVDAKGGREIANYALGRASSCFVK</sequence>
<evidence type="ECO:0000313" key="7">
    <source>
        <dbReference type="Proteomes" id="UP000015105"/>
    </source>
</evidence>
<reference evidence="7" key="1">
    <citation type="journal article" date="2014" name="Science">
        <title>Ancient hybridizations among the ancestral genomes of bread wheat.</title>
        <authorList>
            <consortium name="International Wheat Genome Sequencing Consortium,"/>
            <person name="Marcussen T."/>
            <person name="Sandve S.R."/>
            <person name="Heier L."/>
            <person name="Spannagl M."/>
            <person name="Pfeifer M."/>
            <person name="Jakobsen K.S."/>
            <person name="Wulff B.B."/>
            <person name="Steuernagel B."/>
            <person name="Mayer K.F."/>
            <person name="Olsen O.A."/>
        </authorList>
    </citation>
    <scope>NUCLEOTIDE SEQUENCE [LARGE SCALE GENOMIC DNA]</scope>
    <source>
        <strain evidence="7">cv. AL8/78</strain>
    </source>
</reference>
<dbReference type="InterPro" id="IPR059164">
    <property type="entry name" value="HAT_PRP39_C"/>
</dbReference>
<evidence type="ECO:0000256" key="1">
    <source>
        <dbReference type="ARBA" id="ARBA00004123"/>
    </source>
</evidence>
<dbReference type="Gene3D" id="1.25.40.10">
    <property type="entry name" value="Tetratricopeptide repeat domain"/>
    <property type="match status" value="2"/>
</dbReference>
<proteinExistence type="predicted"/>
<keyword evidence="7" id="KW-1185">Reference proteome</keyword>
<dbReference type="AlphaFoldDB" id="A0A453BDP0"/>
<reference evidence="6" key="4">
    <citation type="submission" date="2019-03" db="UniProtKB">
        <authorList>
            <consortium name="EnsemblPlants"/>
        </authorList>
    </citation>
    <scope>IDENTIFICATION</scope>
</reference>
<protein>
    <recommendedName>
        <fullName evidence="8">Suppressor of forked domain-containing protein</fullName>
    </recommendedName>
</protein>
<evidence type="ECO:0000256" key="2">
    <source>
        <dbReference type="ARBA" id="ARBA00022664"/>
    </source>
</evidence>
<dbReference type="InterPro" id="IPR011990">
    <property type="entry name" value="TPR-like_helical_dom_sf"/>
</dbReference>
<evidence type="ECO:0000256" key="4">
    <source>
        <dbReference type="ARBA" id="ARBA00023187"/>
    </source>
</evidence>
<dbReference type="Gramene" id="AET2Gv20469600.20">
    <property type="protein sequence ID" value="AET2Gv20469600.20"/>
    <property type="gene ID" value="AET2Gv20469600"/>
</dbReference>
<dbReference type="GO" id="GO:0000243">
    <property type="term" value="C:commitment complex"/>
    <property type="evidence" value="ECO:0007669"/>
    <property type="project" value="TreeGrafter"/>
</dbReference>
<reference evidence="7" key="2">
    <citation type="journal article" date="2017" name="Nat. Plants">
        <title>The Aegilops tauschii genome reveals multiple impacts of transposons.</title>
        <authorList>
            <person name="Zhao G."/>
            <person name="Zou C."/>
            <person name="Li K."/>
            <person name="Wang K."/>
            <person name="Li T."/>
            <person name="Gao L."/>
            <person name="Zhang X."/>
            <person name="Wang H."/>
            <person name="Yang Z."/>
            <person name="Liu X."/>
            <person name="Jiang W."/>
            <person name="Mao L."/>
            <person name="Kong X."/>
            <person name="Jiao Y."/>
            <person name="Jia J."/>
        </authorList>
    </citation>
    <scope>NUCLEOTIDE SEQUENCE [LARGE SCALE GENOMIC DNA]</scope>
    <source>
        <strain evidence="7">cv. AL8/78</strain>
    </source>
</reference>
<organism evidence="6 7">
    <name type="scientific">Aegilops tauschii subsp. strangulata</name>
    <name type="common">Goatgrass</name>
    <dbReference type="NCBI Taxonomy" id="200361"/>
    <lineage>
        <taxon>Eukaryota</taxon>
        <taxon>Viridiplantae</taxon>
        <taxon>Streptophyta</taxon>
        <taxon>Embryophyta</taxon>
        <taxon>Tracheophyta</taxon>
        <taxon>Spermatophyta</taxon>
        <taxon>Magnoliopsida</taxon>
        <taxon>Liliopsida</taxon>
        <taxon>Poales</taxon>
        <taxon>Poaceae</taxon>
        <taxon>BOP clade</taxon>
        <taxon>Pooideae</taxon>
        <taxon>Triticodae</taxon>
        <taxon>Triticeae</taxon>
        <taxon>Triticinae</taxon>
        <taxon>Aegilops</taxon>
    </lineage>
</organism>
<dbReference type="GO" id="GO:0000395">
    <property type="term" value="P:mRNA 5'-splice site recognition"/>
    <property type="evidence" value="ECO:0007669"/>
    <property type="project" value="TreeGrafter"/>
</dbReference>
<dbReference type="Proteomes" id="UP000015105">
    <property type="component" value="Chromosome 2D"/>
</dbReference>
<reference evidence="6" key="3">
    <citation type="journal article" date="2017" name="Nature">
        <title>Genome sequence of the progenitor of the wheat D genome Aegilops tauschii.</title>
        <authorList>
            <person name="Luo M.C."/>
            <person name="Gu Y.Q."/>
            <person name="Puiu D."/>
            <person name="Wang H."/>
            <person name="Twardziok S.O."/>
            <person name="Deal K.R."/>
            <person name="Huo N."/>
            <person name="Zhu T."/>
            <person name="Wang L."/>
            <person name="Wang Y."/>
            <person name="McGuire P.E."/>
            <person name="Liu S."/>
            <person name="Long H."/>
            <person name="Ramasamy R.K."/>
            <person name="Rodriguez J.C."/>
            <person name="Van S.L."/>
            <person name="Yuan L."/>
            <person name="Wang Z."/>
            <person name="Xia Z."/>
            <person name="Xiao L."/>
            <person name="Anderson O.D."/>
            <person name="Ouyang S."/>
            <person name="Liang Y."/>
            <person name="Zimin A.V."/>
            <person name="Pertea G."/>
            <person name="Qi P."/>
            <person name="Bennetzen J.L."/>
            <person name="Dai X."/>
            <person name="Dawson M.W."/>
            <person name="Muller H.G."/>
            <person name="Kugler K."/>
            <person name="Rivarola-Duarte L."/>
            <person name="Spannagl M."/>
            <person name="Mayer K.F.X."/>
            <person name="Lu F.H."/>
            <person name="Bevan M.W."/>
            <person name="Leroy P."/>
            <person name="Li P."/>
            <person name="You F.M."/>
            <person name="Sun Q."/>
            <person name="Liu Z."/>
            <person name="Lyons E."/>
            <person name="Wicker T."/>
            <person name="Salzberg S.L."/>
            <person name="Devos K.M."/>
            <person name="Dvorak J."/>
        </authorList>
    </citation>
    <scope>NUCLEOTIDE SEQUENCE [LARGE SCALE GENOMIC DNA]</scope>
    <source>
        <strain evidence="6">cv. AL8/78</strain>
    </source>
</reference>
<dbReference type="SMART" id="SM00386">
    <property type="entry name" value="HAT"/>
    <property type="match status" value="2"/>
</dbReference>
<accession>A0A453BDP0</accession>
<evidence type="ECO:0000313" key="6">
    <source>
        <dbReference type="EnsemblPlants" id="AET2Gv20469600.20"/>
    </source>
</evidence>
<keyword evidence="5" id="KW-0539">Nucleus</keyword>
<keyword evidence="4" id="KW-0508">mRNA splicing</keyword>
<dbReference type="PANTHER" id="PTHR17204:SF26">
    <property type="entry name" value="PRE-MRNA-PROCESSING FACTOR 39-2"/>
    <property type="match status" value="1"/>
</dbReference>
<comment type="subcellular location">
    <subcellularLocation>
        <location evidence="1">Nucleus</location>
    </subcellularLocation>
</comment>
<evidence type="ECO:0008006" key="8">
    <source>
        <dbReference type="Google" id="ProtNLM"/>
    </source>
</evidence>
<keyword evidence="3" id="KW-0677">Repeat</keyword>
<dbReference type="GO" id="GO:0071004">
    <property type="term" value="C:U2-type prespliceosome"/>
    <property type="evidence" value="ECO:0007669"/>
    <property type="project" value="TreeGrafter"/>
</dbReference>
<dbReference type="GO" id="GO:0005685">
    <property type="term" value="C:U1 snRNP"/>
    <property type="evidence" value="ECO:0007669"/>
    <property type="project" value="TreeGrafter"/>
</dbReference>